<reference evidence="3" key="1">
    <citation type="submission" date="2022-10" db="EMBL/GenBank/DDBJ databases">
        <authorList>
            <person name="Boutroux M."/>
        </authorList>
    </citation>
    <scope>NUCLEOTIDE SEQUENCE</scope>
    <source>
        <strain evidence="3">51.81</strain>
    </source>
</reference>
<dbReference type="GO" id="GO:0008757">
    <property type="term" value="F:S-adenosylmethionine-dependent methyltransferase activity"/>
    <property type="evidence" value="ECO:0007669"/>
    <property type="project" value="InterPro"/>
</dbReference>
<dbReference type="CDD" id="cd02440">
    <property type="entry name" value="AdoMet_MTases"/>
    <property type="match status" value="1"/>
</dbReference>
<dbReference type="RefSeq" id="WP_274584699.1">
    <property type="nucleotide sequence ID" value="NZ_CP145811.1"/>
</dbReference>
<evidence type="ECO:0000313" key="4">
    <source>
        <dbReference type="EMBL" id="WWY02603.1"/>
    </source>
</evidence>
<name>A0A9X4E2D2_9NEIS</name>
<evidence type="ECO:0000259" key="2">
    <source>
        <dbReference type="Pfam" id="PF10119"/>
    </source>
</evidence>
<dbReference type="GO" id="GO:0032259">
    <property type="term" value="P:methylation"/>
    <property type="evidence" value="ECO:0007669"/>
    <property type="project" value="UniProtKB-KW"/>
</dbReference>
<dbReference type="Pfam" id="PF08241">
    <property type="entry name" value="Methyltransf_11"/>
    <property type="match status" value="1"/>
</dbReference>
<feature type="domain" description="Methyltransferase regulatory" evidence="2">
    <location>
        <begin position="219"/>
        <end position="300"/>
    </location>
</feature>
<keyword evidence="4" id="KW-0808">Transferase</keyword>
<organism evidence="3">
    <name type="scientific">Neisseria leonii</name>
    <dbReference type="NCBI Taxonomy" id="2995413"/>
    <lineage>
        <taxon>Bacteria</taxon>
        <taxon>Pseudomonadati</taxon>
        <taxon>Pseudomonadota</taxon>
        <taxon>Betaproteobacteria</taxon>
        <taxon>Neisseriales</taxon>
        <taxon>Neisseriaceae</taxon>
        <taxon>Neisseria</taxon>
    </lineage>
</organism>
<dbReference type="InterPro" id="IPR018773">
    <property type="entry name" value="MeTrfase_reg_dom_prd"/>
</dbReference>
<dbReference type="Pfam" id="PF10119">
    <property type="entry name" value="MethyTransf_Reg"/>
    <property type="match status" value="1"/>
</dbReference>
<accession>A0A9X4E2D2</accession>
<keyword evidence="5" id="KW-1185">Reference proteome</keyword>
<feature type="domain" description="Methyltransferase type 11" evidence="1">
    <location>
        <begin position="46"/>
        <end position="147"/>
    </location>
</feature>
<proteinExistence type="predicted"/>
<dbReference type="Gene3D" id="3.40.50.150">
    <property type="entry name" value="Vaccinia Virus protein VP39"/>
    <property type="match status" value="1"/>
</dbReference>
<evidence type="ECO:0000313" key="3">
    <source>
        <dbReference type="EMBL" id="MDD9327435.1"/>
    </source>
</evidence>
<sequence>MSNWNEGYTSDITYTYGYYPELSPQSLTVPFLNAGIAPPKITRACELGFGQGVSVNIHAAAGGAQWYGTDFNPAQVQFARHLGAQGGTEEKLHIADQSFAEFCARDDLPEFDFIGLHGIWSWISDENRRIIADFLRRKLKVGGVLYISYNTLPGWSANAPLRHLLAEYDRHASAADSRQSSIVQAVDRTREALKLSHRLTEQVPGIAARADSLAEANVNYLAHEYLNGDWHPMYYTQIESSLQAAKLTYVCSASYLDDYDDCLFDEAQKAHMAGIHSSSLRQTTKDFFLNRQFRRDYWVKGGRQLTAGETAAAWNAQTVMLAGEPGEQIGTVSHYRTIHILEALLQPLLEQLKDRQPHKVADLAASLKDKMNPEQLYGLISLLEAKKNLVLVQSEEEIKAAAKYCRPLNRHILERARDNGDIGWLASPATGSGVAVGRIDQLFLLAHTEKVKQDKWPQFVWEILKAQNLSLIRDGQTLSGDEANLAELVRLKTIFVEKQLPLMQKLQVV</sequence>
<dbReference type="SUPFAM" id="SSF53335">
    <property type="entry name" value="S-adenosyl-L-methionine-dependent methyltransferases"/>
    <property type="match status" value="1"/>
</dbReference>
<dbReference type="InterPro" id="IPR029063">
    <property type="entry name" value="SAM-dependent_MTases_sf"/>
</dbReference>
<evidence type="ECO:0000259" key="1">
    <source>
        <dbReference type="Pfam" id="PF08241"/>
    </source>
</evidence>
<dbReference type="EMBL" id="CP146598">
    <property type="protein sequence ID" value="WWY02603.1"/>
    <property type="molecule type" value="Genomic_DNA"/>
</dbReference>
<dbReference type="EMBL" id="JAPQFL010000002">
    <property type="protein sequence ID" value="MDD9327435.1"/>
    <property type="molecule type" value="Genomic_DNA"/>
</dbReference>
<protein>
    <submittedName>
        <fullName evidence="3">Class I SAM-dependent methyltransferase</fullName>
        <ecNumber evidence="4">2.1.1.-</ecNumber>
    </submittedName>
</protein>
<dbReference type="EC" id="2.1.1.-" evidence="4"/>
<keyword evidence="3" id="KW-0489">Methyltransferase</keyword>
<dbReference type="Proteomes" id="UP001149607">
    <property type="component" value="Chromosome"/>
</dbReference>
<dbReference type="InterPro" id="IPR013216">
    <property type="entry name" value="Methyltransf_11"/>
</dbReference>
<reference evidence="4" key="2">
    <citation type="submission" date="2024-02" db="EMBL/GenBank/DDBJ databases">
        <title>Neisseria leonii sp. nov.</title>
        <authorList>
            <person name="Boutroux M."/>
            <person name="Favre-Rochex S."/>
            <person name="Gorgette O."/>
            <person name="Touak G."/>
            <person name="Muhle E."/>
            <person name="Chesneau O."/>
            <person name="Clermont D."/>
            <person name="Rahi P."/>
        </authorList>
    </citation>
    <scope>NUCLEOTIDE SEQUENCE</scope>
    <source>
        <strain evidence="4">51.81</strain>
    </source>
</reference>
<dbReference type="AlphaFoldDB" id="A0A9X4E2D2"/>
<gene>
    <name evidence="3" type="ORF">ORY91_000832</name>
    <name evidence="4" type="ORF">V9W64_07775</name>
</gene>
<evidence type="ECO:0000313" key="5">
    <source>
        <dbReference type="Proteomes" id="UP001149607"/>
    </source>
</evidence>